<organism evidence="1 2">
    <name type="scientific">Hymenolepis diminuta</name>
    <name type="common">Rat tapeworm</name>
    <dbReference type="NCBI Taxonomy" id="6216"/>
    <lineage>
        <taxon>Eukaryota</taxon>
        <taxon>Metazoa</taxon>
        <taxon>Spiralia</taxon>
        <taxon>Lophotrochozoa</taxon>
        <taxon>Platyhelminthes</taxon>
        <taxon>Cestoda</taxon>
        <taxon>Eucestoda</taxon>
        <taxon>Cyclophyllidea</taxon>
        <taxon>Hymenolepididae</taxon>
        <taxon>Hymenolepis</taxon>
    </lineage>
</organism>
<proteinExistence type="predicted"/>
<dbReference type="Proteomes" id="UP000321570">
    <property type="component" value="Unassembled WGS sequence"/>
</dbReference>
<dbReference type="AlphaFoldDB" id="A0A564ZD17"/>
<accession>A0A564ZD17</accession>
<name>A0A564ZD17_HYMDI</name>
<gene>
    <name evidence="1" type="ORF">WMSIL1_LOCUS14431</name>
</gene>
<sequence length="176" mass="19717">MLIRAITWRVSVVTCSFITRPPSSSPVSASLILVAAKKIIDSFNPPNILTKTAAQDISDTQKTLDSPQSSSQGNSNPATPYVNLYPPFPCYPYAQPLHLMPRLIPYDSATSLSQWFMSTDLLLSKYPSAVKMKTLFFALSKDIRFWLQLKCVMENSDYDYAKPPIINLMSITKSQE</sequence>
<reference evidence="1 2" key="1">
    <citation type="submission" date="2019-07" db="EMBL/GenBank/DDBJ databases">
        <authorList>
            <person name="Jastrzebski P J."/>
            <person name="Paukszto L."/>
            <person name="Jastrzebski P J."/>
        </authorList>
    </citation>
    <scope>NUCLEOTIDE SEQUENCE [LARGE SCALE GENOMIC DNA]</scope>
    <source>
        <strain evidence="1 2">WMS-il1</strain>
    </source>
</reference>
<keyword evidence="2" id="KW-1185">Reference proteome</keyword>
<evidence type="ECO:0000313" key="2">
    <source>
        <dbReference type="Proteomes" id="UP000321570"/>
    </source>
</evidence>
<dbReference type="EMBL" id="CABIJS010000708">
    <property type="protein sequence ID" value="VUZ56933.1"/>
    <property type="molecule type" value="Genomic_DNA"/>
</dbReference>
<protein>
    <submittedName>
        <fullName evidence="1">Uncharacterized protein</fullName>
    </submittedName>
</protein>
<evidence type="ECO:0000313" key="1">
    <source>
        <dbReference type="EMBL" id="VUZ56933.1"/>
    </source>
</evidence>